<evidence type="ECO:0000313" key="3">
    <source>
        <dbReference type="Proteomes" id="UP000325440"/>
    </source>
</evidence>
<feature type="compositionally biased region" description="Basic residues" evidence="1">
    <location>
        <begin position="785"/>
        <end position="800"/>
    </location>
</feature>
<feature type="region of interest" description="Disordered" evidence="1">
    <location>
        <begin position="849"/>
        <end position="871"/>
    </location>
</feature>
<dbReference type="PANTHER" id="PTHR21477">
    <property type="entry name" value="ZGC:172139"/>
    <property type="match status" value="1"/>
</dbReference>
<feature type="region of interest" description="Disordered" evidence="1">
    <location>
        <begin position="1"/>
        <end position="26"/>
    </location>
</feature>
<feature type="region of interest" description="Disordered" evidence="1">
    <location>
        <begin position="987"/>
        <end position="1012"/>
    </location>
</feature>
<reference evidence="2 3" key="1">
    <citation type="submission" date="2019-08" db="EMBL/GenBank/DDBJ databases">
        <authorList>
            <person name="Alioto T."/>
            <person name="Alioto T."/>
            <person name="Gomez Garrido J."/>
        </authorList>
    </citation>
    <scope>NUCLEOTIDE SEQUENCE [LARGE SCALE GENOMIC DNA]</scope>
</reference>
<dbReference type="AlphaFoldDB" id="A0A5E4NPC3"/>
<dbReference type="PANTHER" id="PTHR21477:SF13">
    <property type="entry name" value="KIAA0930"/>
    <property type="match status" value="1"/>
</dbReference>
<feature type="compositionally biased region" description="Basic residues" evidence="1">
    <location>
        <begin position="630"/>
        <end position="639"/>
    </location>
</feature>
<evidence type="ECO:0000256" key="1">
    <source>
        <dbReference type="SAM" id="MobiDB-lite"/>
    </source>
</evidence>
<dbReference type="EMBL" id="CABPRJ010002410">
    <property type="protein sequence ID" value="VVC45701.1"/>
    <property type="molecule type" value="Genomic_DNA"/>
</dbReference>
<gene>
    <name evidence="2" type="ORF">CINCED_3A013429</name>
</gene>
<organism evidence="2 3">
    <name type="scientific">Cinara cedri</name>
    <dbReference type="NCBI Taxonomy" id="506608"/>
    <lineage>
        <taxon>Eukaryota</taxon>
        <taxon>Metazoa</taxon>
        <taxon>Ecdysozoa</taxon>
        <taxon>Arthropoda</taxon>
        <taxon>Hexapoda</taxon>
        <taxon>Insecta</taxon>
        <taxon>Pterygota</taxon>
        <taxon>Neoptera</taxon>
        <taxon>Paraneoptera</taxon>
        <taxon>Hemiptera</taxon>
        <taxon>Sternorrhyncha</taxon>
        <taxon>Aphidomorpha</taxon>
        <taxon>Aphidoidea</taxon>
        <taxon>Aphididae</taxon>
        <taxon>Lachninae</taxon>
        <taxon>Cinara</taxon>
    </lineage>
</organism>
<feature type="region of interest" description="Disordered" evidence="1">
    <location>
        <begin position="784"/>
        <end position="836"/>
    </location>
</feature>
<protein>
    <submittedName>
        <fullName evidence="2">Uncharacterized protein</fullName>
    </submittedName>
</protein>
<feature type="region of interest" description="Disordered" evidence="1">
    <location>
        <begin position="46"/>
        <end position="90"/>
    </location>
</feature>
<dbReference type="Proteomes" id="UP000325440">
    <property type="component" value="Unassembled WGS sequence"/>
</dbReference>
<feature type="region of interest" description="Disordered" evidence="1">
    <location>
        <begin position="608"/>
        <end position="647"/>
    </location>
</feature>
<dbReference type="InterPro" id="IPR019141">
    <property type="entry name" value="DUF2045"/>
</dbReference>
<sequence length="1064" mass="118994">MTTSGPNARRRPCGLQLNGGGERSAVTGSSVDRLLADIAFQRDRERERLRSAGRGHRKRRGDKDRGAATTGGTEALSVSGIDGDDGDDDDDDEAASAYWWTDLFLRYFVFDDDRGTKTATAVADSDDLLFFVRRRRNKRKSKRRVGLSPQQRRRRVAYDTRVYRKQQQRQPVLLPIGDPAVLWRHTVCLNAIVHRLRYTLTVAVCAWVPRKSATAGPGADHHHGSNYHCNPETGEQYELFDDGDDDNEDGCDDREYDLQLLSRHVHTVYASTSGRRMDAAKGPRERLVYPAVCWAADDYAEAFRTVVVHPGQTVCTELVAVWPSSSTVEDNADDVVEMEYSQDSDDNLCHRNSVNIPQKQNRAVLFAGAIPYAAVRATYECKMSLYREAERQRRQQRHKQQKRGKKSSLCAALSASLTALITGGSKDSAAQGCSSDYGDYDYNNHGSGATSTERVEYVTVRGCRPLRRWDDGEGKCDLSPDYENVNCSCNGMDFDDVHSRGTKGMAQMAVALAAVQPPETETTCVGHREDFNGEFPRRQYYAGAGAEVDDGANAEGNFGYGYYDDVDDRYRQLHQQQTDYASSPFAGTATASEPGDFYDYGWDYETATAAGGSGQQTPQTPSHQKQRLDRQRRRSGRPRRLSDPCSTSLFDLIDGDDDQQQYQQLPYNTTTNVYGESRNHRKQKHNYNYYGHQQPSEYYGIAAAVATPGRTQYPNRAWSESEGLDQYGGSGWSYSGYDVPVKQQRKQHKWPLLMPPPPVPYYCAAEAAASGFIQYVRKSPGGWWMRRKNRQQRRRTKSKKTASQQRKDVTATAITKNHRRRRSASAGGNVNHSSCCSTTDDECNSINDSDSCSDSANEGGGDSTSDDQDSDGEFIGALAAAATVGTDPYREWSLQRSSGDPVVDWERCDSDSDSVVTVDNYDDDDNNLVEWTNEIVATDLRRKRLFRKGSISSRLPDNDYNFCGKPPPQIPAPSTAVHCNLKNQHQNFNITSNQKNRRRRQPQFRPQPLELPPPPPALSVAFTVIACPWWTVLEDVLLVTKTTTSDSLSSSNKSIMGLPLLTFD</sequence>
<feature type="compositionally biased region" description="Polar residues" evidence="1">
    <location>
        <begin position="826"/>
        <end position="836"/>
    </location>
</feature>
<feature type="compositionally biased region" description="Basic residues" evidence="1">
    <location>
        <begin position="51"/>
        <end position="60"/>
    </location>
</feature>
<accession>A0A5E4NPC3</accession>
<proteinExistence type="predicted"/>
<dbReference type="Pfam" id="PF09741">
    <property type="entry name" value="DUF2045"/>
    <property type="match status" value="1"/>
</dbReference>
<keyword evidence="3" id="KW-1185">Reference proteome</keyword>
<name>A0A5E4NPC3_9HEMI</name>
<dbReference type="OrthoDB" id="1906921at2759"/>
<evidence type="ECO:0000313" key="2">
    <source>
        <dbReference type="EMBL" id="VVC45701.1"/>
    </source>
</evidence>